<feature type="compositionally biased region" description="Polar residues" evidence="1">
    <location>
        <begin position="176"/>
        <end position="193"/>
    </location>
</feature>
<evidence type="ECO:0000256" key="2">
    <source>
        <dbReference type="SAM" id="Phobius"/>
    </source>
</evidence>
<proteinExistence type="predicted"/>
<dbReference type="AlphaFoldDB" id="A0ABD1XQM4"/>
<feature type="region of interest" description="Disordered" evidence="1">
    <location>
        <begin position="92"/>
        <end position="125"/>
    </location>
</feature>
<dbReference type="EMBL" id="JBHFFA010000007">
    <property type="protein sequence ID" value="KAL2611252.1"/>
    <property type="molecule type" value="Genomic_DNA"/>
</dbReference>
<gene>
    <name evidence="3" type="ORF">R1flu_022944</name>
</gene>
<evidence type="ECO:0000313" key="3">
    <source>
        <dbReference type="EMBL" id="KAL2611252.1"/>
    </source>
</evidence>
<keyword evidence="2" id="KW-0472">Membrane</keyword>
<organism evidence="3 4">
    <name type="scientific">Riccia fluitans</name>
    <dbReference type="NCBI Taxonomy" id="41844"/>
    <lineage>
        <taxon>Eukaryota</taxon>
        <taxon>Viridiplantae</taxon>
        <taxon>Streptophyta</taxon>
        <taxon>Embryophyta</taxon>
        <taxon>Marchantiophyta</taxon>
        <taxon>Marchantiopsida</taxon>
        <taxon>Marchantiidae</taxon>
        <taxon>Marchantiales</taxon>
        <taxon>Ricciaceae</taxon>
        <taxon>Riccia</taxon>
    </lineage>
</organism>
<feature type="compositionally biased region" description="Basic and acidic residues" evidence="1">
    <location>
        <begin position="92"/>
        <end position="116"/>
    </location>
</feature>
<protein>
    <submittedName>
        <fullName evidence="3">Uncharacterized protein</fullName>
    </submittedName>
</protein>
<evidence type="ECO:0000256" key="1">
    <source>
        <dbReference type="SAM" id="MobiDB-lite"/>
    </source>
</evidence>
<accession>A0ABD1XQM4</accession>
<reference evidence="3 4" key="1">
    <citation type="submission" date="2024-09" db="EMBL/GenBank/DDBJ databases">
        <title>Chromosome-scale assembly of Riccia fluitans.</title>
        <authorList>
            <person name="Paukszto L."/>
            <person name="Sawicki J."/>
            <person name="Karawczyk K."/>
            <person name="Piernik-Szablinska J."/>
            <person name="Szczecinska M."/>
            <person name="Mazdziarz M."/>
        </authorList>
    </citation>
    <scope>NUCLEOTIDE SEQUENCE [LARGE SCALE GENOMIC DNA]</scope>
    <source>
        <strain evidence="3">Rf_01</strain>
        <tissue evidence="3">Aerial parts of the thallus</tissue>
    </source>
</reference>
<sequence length="193" mass="21836">MIHLVEKRWLTVQHSVKHCTCLRIGDWIPFHLELFMLMIVIKIFVFIDGIHDNPKFKQFKREAIEDVIATRIFGSLRCNGLKYIPYPSLGKKADKDDADKEASECLHREKKKAPLEKKKKKGTSVASKKLLDQLKRIAESQAASDKALDDIPLPTPSAKRKRTIRGPNVSSRDESCNTSPSEDPTVEAPTSSL</sequence>
<feature type="transmembrane region" description="Helical" evidence="2">
    <location>
        <begin position="34"/>
        <end position="51"/>
    </location>
</feature>
<evidence type="ECO:0000313" key="4">
    <source>
        <dbReference type="Proteomes" id="UP001605036"/>
    </source>
</evidence>
<name>A0ABD1XQM4_9MARC</name>
<keyword evidence="2" id="KW-1133">Transmembrane helix</keyword>
<feature type="region of interest" description="Disordered" evidence="1">
    <location>
        <begin position="140"/>
        <end position="193"/>
    </location>
</feature>
<dbReference type="Proteomes" id="UP001605036">
    <property type="component" value="Unassembled WGS sequence"/>
</dbReference>
<keyword evidence="2" id="KW-0812">Transmembrane</keyword>
<keyword evidence="4" id="KW-1185">Reference proteome</keyword>
<comment type="caution">
    <text evidence="3">The sequence shown here is derived from an EMBL/GenBank/DDBJ whole genome shotgun (WGS) entry which is preliminary data.</text>
</comment>